<evidence type="ECO:0000313" key="1">
    <source>
        <dbReference type="EMBL" id="MDQ0269934.1"/>
    </source>
</evidence>
<dbReference type="RefSeq" id="WP_307473906.1">
    <property type="nucleotide sequence ID" value="NZ_JAUSUB010000006.1"/>
</dbReference>
<organism evidence="1 2">
    <name type="scientific">Cytobacillus purgationiresistens</name>
    <dbReference type="NCBI Taxonomy" id="863449"/>
    <lineage>
        <taxon>Bacteria</taxon>
        <taxon>Bacillati</taxon>
        <taxon>Bacillota</taxon>
        <taxon>Bacilli</taxon>
        <taxon>Bacillales</taxon>
        <taxon>Bacillaceae</taxon>
        <taxon>Cytobacillus</taxon>
    </lineage>
</organism>
<comment type="caution">
    <text evidence="1">The sequence shown here is derived from an EMBL/GenBank/DDBJ whole genome shotgun (WGS) entry which is preliminary data.</text>
</comment>
<protein>
    <submittedName>
        <fullName evidence="1">Uncharacterized protein</fullName>
    </submittedName>
</protein>
<name>A0ABU0AF99_9BACI</name>
<evidence type="ECO:0000313" key="2">
    <source>
        <dbReference type="Proteomes" id="UP001238088"/>
    </source>
</evidence>
<accession>A0ABU0AF99</accession>
<keyword evidence="2" id="KW-1185">Reference proteome</keyword>
<reference evidence="1 2" key="1">
    <citation type="submission" date="2023-07" db="EMBL/GenBank/DDBJ databases">
        <title>Genomic Encyclopedia of Type Strains, Phase IV (KMG-IV): sequencing the most valuable type-strain genomes for metagenomic binning, comparative biology and taxonomic classification.</title>
        <authorList>
            <person name="Goeker M."/>
        </authorList>
    </citation>
    <scope>NUCLEOTIDE SEQUENCE [LARGE SCALE GENOMIC DNA]</scope>
    <source>
        <strain evidence="1 2">DSM 23494</strain>
    </source>
</reference>
<gene>
    <name evidence="1" type="ORF">J2S17_001806</name>
</gene>
<dbReference type="Proteomes" id="UP001238088">
    <property type="component" value="Unassembled WGS sequence"/>
</dbReference>
<proteinExistence type="predicted"/>
<sequence length="175" mass="19525">MKALFKIVDGLDLKNPYAQLRASIDGEFFKVEEREFKVFRPVTTASYKIHLKNIIANISTNEHELIEQNKSAIGRGVVGGLIFGPAGIILGGLSGVGTKKSVKKRQYFIVSYLSSDGEICNITFLTDSVSDPVTTKLFNKHMIKKLARVKPVPEVEELQAKIKQEEKEENTETIL</sequence>
<dbReference type="EMBL" id="JAUSUB010000006">
    <property type="protein sequence ID" value="MDQ0269934.1"/>
    <property type="molecule type" value="Genomic_DNA"/>
</dbReference>